<evidence type="ECO:0000313" key="3">
    <source>
        <dbReference type="EMBL" id="CED85498.1"/>
    </source>
</evidence>
<feature type="compositionally biased region" description="Low complexity" evidence="2">
    <location>
        <begin position="292"/>
        <end position="305"/>
    </location>
</feature>
<dbReference type="EMBL" id="LN483332">
    <property type="protein sequence ID" value="CED85498.1"/>
    <property type="molecule type" value="Genomic_DNA"/>
</dbReference>
<feature type="compositionally biased region" description="Basic and acidic residues" evidence="2">
    <location>
        <begin position="241"/>
        <end position="254"/>
    </location>
</feature>
<dbReference type="GO" id="GO:0005684">
    <property type="term" value="C:U2-type spliceosomal complex"/>
    <property type="evidence" value="ECO:0007669"/>
    <property type="project" value="TreeGrafter"/>
</dbReference>
<feature type="region of interest" description="Disordered" evidence="2">
    <location>
        <begin position="241"/>
        <end position="364"/>
    </location>
</feature>
<protein>
    <submittedName>
        <fullName evidence="3">C2C2-type Zn-finger protein</fullName>
    </submittedName>
</protein>
<dbReference type="GO" id="GO:0071014">
    <property type="term" value="C:post-mRNA release spliceosomal complex"/>
    <property type="evidence" value="ECO:0007669"/>
    <property type="project" value="TreeGrafter"/>
</dbReference>
<organism evidence="3">
    <name type="scientific">Phaffia rhodozyma</name>
    <name type="common">Yeast</name>
    <name type="synonym">Xanthophyllomyces dendrorhous</name>
    <dbReference type="NCBI Taxonomy" id="264483"/>
    <lineage>
        <taxon>Eukaryota</taxon>
        <taxon>Fungi</taxon>
        <taxon>Dikarya</taxon>
        <taxon>Basidiomycota</taxon>
        <taxon>Agaricomycotina</taxon>
        <taxon>Tremellomycetes</taxon>
        <taxon>Cystofilobasidiales</taxon>
        <taxon>Mrakiaceae</taxon>
        <taxon>Phaffia</taxon>
    </lineage>
</organism>
<dbReference type="AlphaFoldDB" id="A0A0F7SYU9"/>
<proteinExistence type="inferred from homology"/>
<dbReference type="Pfam" id="PF04502">
    <property type="entry name" value="Saf4_Yju2"/>
    <property type="match status" value="1"/>
</dbReference>
<evidence type="ECO:0000256" key="2">
    <source>
        <dbReference type="SAM" id="MobiDB-lite"/>
    </source>
</evidence>
<comment type="similarity">
    <text evidence="1">Belongs to the CWC16 family.</text>
</comment>
<dbReference type="GO" id="GO:0000398">
    <property type="term" value="P:mRNA splicing, via spliceosome"/>
    <property type="evidence" value="ECO:0007669"/>
    <property type="project" value="InterPro"/>
</dbReference>
<dbReference type="PANTHER" id="PTHR12111">
    <property type="entry name" value="SPLICING FACTOR YJU2"/>
    <property type="match status" value="1"/>
</dbReference>
<name>A0A0F7SYU9_PHARH</name>
<reference evidence="3" key="1">
    <citation type="submission" date="2014-08" db="EMBL/GenBank/DDBJ databases">
        <authorList>
            <person name="Sharma Rahul"/>
            <person name="Thines Marco"/>
        </authorList>
    </citation>
    <scope>NUCLEOTIDE SEQUENCE</scope>
</reference>
<evidence type="ECO:0000256" key="1">
    <source>
        <dbReference type="ARBA" id="ARBA00005595"/>
    </source>
</evidence>
<accession>A0A0F7SYU9</accession>
<dbReference type="PANTHER" id="PTHR12111:SF2">
    <property type="entry name" value="SPLICING FACTOR YJU2B-RELATED"/>
    <property type="match status" value="1"/>
</dbReference>
<sequence>MQGFNKYHPPDYDPAKHPTLNSYHNKHALGDRARKINQGILIVRFELPFNIWCGGCQAHIGAGVRYNAEKKTVGKYLSTPIYGFRCKCHLCDHWFEIRTDPQNAQYVVHDGARKKDEDWDPEQNGGYAIQDTEKPSTAAPDAFSQLEKTTTQLSTTQQREQRLFELYSLSSQMTSDPYTLSAKLRSTFRADKRVRLGKQAQDDAVRSKYGLADRVRLTIEQGGSIDQDTSQVEGMDAWKAGRDEIQKREVERGRDKAKRISSQDTQSGVERLKKVVVGNTKRRFDPFHRPGSTSSLSSVSSSNSSLDGYTFKTGSSSSSSLRSKGRSIKLPPPKRSTSTSVSIPVSAPDQKSGGLALIEEYQSD</sequence>
<dbReference type="InterPro" id="IPR007590">
    <property type="entry name" value="Saf4/Yju2"/>
</dbReference>
<feature type="region of interest" description="Disordered" evidence="2">
    <location>
        <begin position="114"/>
        <end position="136"/>
    </location>
</feature>